<evidence type="ECO:0000256" key="2">
    <source>
        <dbReference type="ARBA" id="ARBA00022840"/>
    </source>
</evidence>
<evidence type="ECO:0000256" key="4">
    <source>
        <dbReference type="SAM" id="MobiDB-lite"/>
    </source>
</evidence>
<dbReference type="PATRIC" id="fig|2702.101.peg.565"/>
<evidence type="ECO:0000256" key="1">
    <source>
        <dbReference type="ARBA" id="ARBA00022741"/>
    </source>
</evidence>
<dbReference type="InterPro" id="IPR050206">
    <property type="entry name" value="FtsK/SpoIIIE/SftA"/>
</dbReference>
<gene>
    <name evidence="7" type="ORF">HMPREF3230_00582</name>
</gene>
<dbReference type="Pfam" id="PF01580">
    <property type="entry name" value="FtsK_SpoIIIE"/>
    <property type="match status" value="1"/>
</dbReference>
<dbReference type="PANTHER" id="PTHR22683:SF1">
    <property type="entry name" value="TYPE VII SECRETION SYSTEM PROTEIN ESSC"/>
    <property type="match status" value="1"/>
</dbReference>
<dbReference type="InterPro" id="IPR002543">
    <property type="entry name" value="FtsK_dom"/>
</dbReference>
<keyword evidence="5" id="KW-0812">Transmembrane</keyword>
<dbReference type="InterPro" id="IPR003593">
    <property type="entry name" value="AAA+_ATPase"/>
</dbReference>
<feature type="compositionally biased region" description="Low complexity" evidence="4">
    <location>
        <begin position="131"/>
        <end position="140"/>
    </location>
</feature>
<dbReference type="PROSITE" id="PS50901">
    <property type="entry name" value="FTSK"/>
    <property type="match status" value="1"/>
</dbReference>
<proteinExistence type="predicted"/>
<evidence type="ECO:0000313" key="7">
    <source>
        <dbReference type="EMBL" id="KXI17784.1"/>
    </source>
</evidence>
<evidence type="ECO:0000313" key="8">
    <source>
        <dbReference type="Proteomes" id="UP000070505"/>
    </source>
</evidence>
<feature type="transmembrane region" description="Helical" evidence="5">
    <location>
        <begin position="12"/>
        <end position="33"/>
    </location>
</feature>
<dbReference type="GO" id="GO:0005524">
    <property type="term" value="F:ATP binding"/>
    <property type="evidence" value="ECO:0007669"/>
    <property type="project" value="UniProtKB-UniRule"/>
</dbReference>
<evidence type="ECO:0000259" key="6">
    <source>
        <dbReference type="PROSITE" id="PS50901"/>
    </source>
</evidence>
<feature type="binding site" evidence="3">
    <location>
        <begin position="247"/>
        <end position="254"/>
    </location>
    <ligand>
        <name>ATP</name>
        <dbReference type="ChEBI" id="CHEBI:30616"/>
    </ligand>
</feature>
<feature type="region of interest" description="Disordered" evidence="4">
    <location>
        <begin position="125"/>
        <end position="146"/>
    </location>
</feature>
<dbReference type="SUPFAM" id="SSF52540">
    <property type="entry name" value="P-loop containing nucleoside triphosphate hydrolases"/>
    <property type="match status" value="1"/>
</dbReference>
<organism evidence="7 8">
    <name type="scientific">Gardnerella vaginalis</name>
    <dbReference type="NCBI Taxonomy" id="2702"/>
    <lineage>
        <taxon>Bacteria</taxon>
        <taxon>Bacillati</taxon>
        <taxon>Actinomycetota</taxon>
        <taxon>Actinomycetes</taxon>
        <taxon>Bifidobacteriales</taxon>
        <taxon>Bifidobacteriaceae</taxon>
        <taxon>Gardnerella</taxon>
    </lineage>
</organism>
<dbReference type="PANTHER" id="PTHR22683">
    <property type="entry name" value="SPORULATION PROTEIN RELATED"/>
    <property type="match status" value="1"/>
</dbReference>
<dbReference type="SMART" id="SM00382">
    <property type="entry name" value="AAA"/>
    <property type="match status" value="2"/>
</dbReference>
<dbReference type="InterPro" id="IPR027417">
    <property type="entry name" value="P-loop_NTPase"/>
</dbReference>
<keyword evidence="5" id="KW-0472">Membrane</keyword>
<dbReference type="GO" id="GO:0003677">
    <property type="term" value="F:DNA binding"/>
    <property type="evidence" value="ECO:0007669"/>
    <property type="project" value="InterPro"/>
</dbReference>
<comment type="caution">
    <text evidence="7">The sequence shown here is derived from an EMBL/GenBank/DDBJ whole genome shotgun (WGS) entry which is preliminary data.</text>
</comment>
<protein>
    <submittedName>
        <fullName evidence="7">FtsK/SpoIIIE family protein</fullName>
    </submittedName>
</protein>
<evidence type="ECO:0000256" key="3">
    <source>
        <dbReference type="PROSITE-ProRule" id="PRU00289"/>
    </source>
</evidence>
<dbReference type="AlphaFoldDB" id="A0A135Z851"/>
<evidence type="ECO:0000256" key="5">
    <source>
        <dbReference type="SAM" id="Phobius"/>
    </source>
</evidence>
<keyword evidence="2 3" id="KW-0067">ATP-binding</keyword>
<keyword evidence="5" id="KW-1133">Transmembrane helix</keyword>
<accession>A0A135Z851</accession>
<keyword evidence="1 3" id="KW-0547">Nucleotide-binding</keyword>
<dbReference type="CDD" id="cd01127">
    <property type="entry name" value="TrwB_TraG_TraD_VirD4"/>
    <property type="match status" value="1"/>
</dbReference>
<reference evidence="7 8" key="1">
    <citation type="submission" date="2016-02" db="EMBL/GenBank/DDBJ databases">
        <authorList>
            <person name="Wen L."/>
            <person name="He K."/>
            <person name="Yang H."/>
        </authorList>
    </citation>
    <scope>NUCLEOTIDE SEQUENCE [LARGE SCALE GENOMIC DNA]</scope>
    <source>
        <strain evidence="7 8">CMW7778B</strain>
    </source>
</reference>
<dbReference type="EMBL" id="LSRC01000020">
    <property type="protein sequence ID" value="KXI17784.1"/>
    <property type="molecule type" value="Genomic_DNA"/>
</dbReference>
<dbReference type="Proteomes" id="UP000070505">
    <property type="component" value="Unassembled WGS sequence"/>
</dbReference>
<dbReference type="Gene3D" id="3.40.50.300">
    <property type="entry name" value="P-loop containing nucleotide triphosphate hydrolases"/>
    <property type="match status" value="1"/>
</dbReference>
<sequence length="668" mass="73667">MKTSTQRALIKMQIIASIMPIIANITIVVISFIQHQWMMIAMIIPSTMMYLANIIPQLIQQHASIDKNITFIDSLKNKSEREESDSNGSKSCVSYCKISNLKANNTNYANSFASSKSSELVTKSNESVQYNSANSSSANNDKLENNPDNINPIILEKILLNNKSNATSNFHNKNIALIMPPWREIVRQWLLSLNSTNTKYQSRYNTPQAQTQAKSMQRQLIATIGVKNCGYMNIDLVKNGPHALVAGTTGSGKSILLTTWCLSLAFKYPPSVLRFVFMDFKGGATFDSLANLPHSIGNVGDLNLKHATRALQGLEQELDRRERLVAQQGCNNITQVKPYEPSIVIVIDEFHALKDQLPHYMNRLIRIASVGRSLGMHIIACTQNPLGQVNADMKANMSINLCLRVRDALQSHELLGSSCAAYINPQYPGGAYCNIGEGIIAMRCAPIANIETFIKGILLAGKFYNFAQAKQLFSAPLQSFVTEKQLEKYSVQNEISTLNGNSIRIGLLDDGIKLYSALLPLNIGNIAIIGSHGRGKTNVLKLIAKLLNKPMQDGYYEKNTASTIIVDNADCLIEPLSNNPNALKFQKELTSSNTVIFSVKTVRGLRLPDQAPVRIIFPTGDSGTDTMLGIPTKIQQSLCADDYNTSGRAILIYSGNAYLIQLAYCENT</sequence>
<name>A0A135Z851_GARVA</name>
<feature type="domain" description="FtsK" evidence="6">
    <location>
        <begin position="229"/>
        <end position="412"/>
    </location>
</feature>